<dbReference type="EMBL" id="LQBL01000028">
    <property type="protein sequence ID" value="KUG53774.1"/>
    <property type="molecule type" value="Genomic_DNA"/>
</dbReference>
<reference evidence="2 3" key="1">
    <citation type="submission" date="2015-12" db="EMBL/GenBank/DDBJ databases">
        <title>Serinicoccus chungangenesis strain CD08_5 genome sequencing and assembly.</title>
        <authorList>
            <person name="Chander A.M."/>
            <person name="Kaur G."/>
            <person name="Nair G.R."/>
            <person name="Dhawan D.K."/>
            <person name="Kochhar R.K."/>
            <person name="Mayilraj S."/>
            <person name="Bhadada S.K."/>
        </authorList>
    </citation>
    <scope>NUCLEOTIDE SEQUENCE [LARGE SCALE GENOMIC DNA]</scope>
    <source>
        <strain evidence="2 3">CD08_5</strain>
    </source>
</reference>
<dbReference type="InterPro" id="IPR010895">
    <property type="entry name" value="CHRD"/>
</dbReference>
<dbReference type="Proteomes" id="UP000054837">
    <property type="component" value="Unassembled WGS sequence"/>
</dbReference>
<gene>
    <name evidence="2" type="ORF">AVL62_00705</name>
</gene>
<name>A0A0W8I6R7_9MICO</name>
<dbReference type="AlphaFoldDB" id="A0A0W8I6R7"/>
<evidence type="ECO:0000313" key="3">
    <source>
        <dbReference type="Proteomes" id="UP000054837"/>
    </source>
</evidence>
<sequence>MLLAGAPALASSSETGAAAAELQPVPLNDAPGLGAAVFEIDGTTINFGLAYEGLLAEAPHAAHIHFGPDARHACPTAEDDADGDGFLTTTEGAPAYGGIKVSLTTEGDTSPDSGLAVDRFGVGDNVSYSRGGVEVDQETADALADGEAVVVVHGVDHDGSGAYDEGDRGMSDLDPALPGEATDPALCGVVQAAQMGEMPDGGVGTGEVAVGGQNIALAAAGGAALLGGALILARRRGADQS</sequence>
<keyword evidence="3" id="KW-1185">Reference proteome</keyword>
<accession>A0A0W8I6R7</accession>
<dbReference type="Pfam" id="PF07452">
    <property type="entry name" value="CHRD"/>
    <property type="match status" value="1"/>
</dbReference>
<organism evidence="2 3">
    <name type="scientific">Serinicoccus chungangensis</name>
    <dbReference type="NCBI Taxonomy" id="767452"/>
    <lineage>
        <taxon>Bacteria</taxon>
        <taxon>Bacillati</taxon>
        <taxon>Actinomycetota</taxon>
        <taxon>Actinomycetes</taxon>
        <taxon>Micrococcales</taxon>
        <taxon>Ornithinimicrobiaceae</taxon>
        <taxon>Serinicoccus</taxon>
    </lineage>
</organism>
<protein>
    <recommendedName>
        <fullName evidence="1">CHRD domain-containing protein</fullName>
    </recommendedName>
</protein>
<comment type="caution">
    <text evidence="2">The sequence shown here is derived from an EMBL/GenBank/DDBJ whole genome shotgun (WGS) entry which is preliminary data.</text>
</comment>
<proteinExistence type="predicted"/>
<dbReference type="STRING" id="767452.AVL62_00705"/>
<evidence type="ECO:0000313" key="2">
    <source>
        <dbReference type="EMBL" id="KUG53774.1"/>
    </source>
</evidence>
<evidence type="ECO:0000259" key="1">
    <source>
        <dbReference type="Pfam" id="PF07452"/>
    </source>
</evidence>
<feature type="domain" description="CHRD" evidence="1">
    <location>
        <begin position="23"/>
        <end position="159"/>
    </location>
</feature>